<dbReference type="InterPro" id="IPR036097">
    <property type="entry name" value="HisK_dim/P_sf"/>
</dbReference>
<protein>
    <recommendedName>
        <fullName evidence="2">histidine kinase</fullName>
        <ecNumber evidence="2">2.7.13.3</ecNumber>
    </recommendedName>
</protein>
<feature type="transmembrane region" description="Helical" evidence="9">
    <location>
        <begin position="76"/>
        <end position="97"/>
    </location>
</feature>
<dbReference type="PANTHER" id="PTHR43065">
    <property type="entry name" value="SENSOR HISTIDINE KINASE"/>
    <property type="match status" value="1"/>
</dbReference>
<dbReference type="InterPro" id="IPR000700">
    <property type="entry name" value="PAS-assoc_C"/>
</dbReference>
<dbReference type="AlphaFoldDB" id="A0A2S9YJN6"/>
<dbReference type="PRINTS" id="PR00344">
    <property type="entry name" value="BCTRLSENSOR"/>
</dbReference>
<dbReference type="InterPro" id="IPR005467">
    <property type="entry name" value="His_kinase_dom"/>
</dbReference>
<evidence type="ECO:0000313" key="14">
    <source>
        <dbReference type="Proteomes" id="UP000237968"/>
    </source>
</evidence>
<keyword evidence="6 13" id="KW-0418">Kinase</keyword>
<proteinExistence type="predicted"/>
<dbReference type="InterPro" id="IPR004358">
    <property type="entry name" value="Sig_transdc_His_kin-like_C"/>
</dbReference>
<feature type="domain" description="PAC" evidence="12">
    <location>
        <begin position="299"/>
        <end position="352"/>
    </location>
</feature>
<dbReference type="PANTHER" id="PTHR43065:SF10">
    <property type="entry name" value="PEROXIDE STRESS-ACTIVATED HISTIDINE KINASE MAK3"/>
    <property type="match status" value="1"/>
</dbReference>
<keyword evidence="9" id="KW-0812">Transmembrane</keyword>
<organism evidence="13 14">
    <name type="scientific">Enhygromyxa salina</name>
    <dbReference type="NCBI Taxonomy" id="215803"/>
    <lineage>
        <taxon>Bacteria</taxon>
        <taxon>Pseudomonadati</taxon>
        <taxon>Myxococcota</taxon>
        <taxon>Polyangia</taxon>
        <taxon>Nannocystales</taxon>
        <taxon>Nannocystaceae</taxon>
        <taxon>Enhygromyxa</taxon>
    </lineage>
</organism>
<evidence type="ECO:0000259" key="12">
    <source>
        <dbReference type="PROSITE" id="PS50113"/>
    </source>
</evidence>
<dbReference type="CDD" id="cd00082">
    <property type="entry name" value="HisKA"/>
    <property type="match status" value="1"/>
</dbReference>
<dbReference type="Gene3D" id="3.30.565.10">
    <property type="entry name" value="Histidine kinase-like ATPase, C-terminal domain"/>
    <property type="match status" value="1"/>
</dbReference>
<evidence type="ECO:0000259" key="11">
    <source>
        <dbReference type="PROSITE" id="PS50112"/>
    </source>
</evidence>
<dbReference type="Pfam" id="PF02518">
    <property type="entry name" value="HATPase_c"/>
    <property type="match status" value="1"/>
</dbReference>
<evidence type="ECO:0000256" key="5">
    <source>
        <dbReference type="ARBA" id="ARBA00022741"/>
    </source>
</evidence>
<evidence type="ECO:0000259" key="10">
    <source>
        <dbReference type="PROSITE" id="PS50109"/>
    </source>
</evidence>
<dbReference type="InterPro" id="IPR000014">
    <property type="entry name" value="PAS"/>
</dbReference>
<dbReference type="Proteomes" id="UP000237968">
    <property type="component" value="Unassembled WGS sequence"/>
</dbReference>
<evidence type="ECO:0000256" key="9">
    <source>
        <dbReference type="SAM" id="Phobius"/>
    </source>
</evidence>
<dbReference type="SUPFAM" id="SSF47384">
    <property type="entry name" value="Homodimeric domain of signal transducing histidine kinase"/>
    <property type="match status" value="1"/>
</dbReference>
<feature type="transmembrane region" description="Helical" evidence="9">
    <location>
        <begin position="43"/>
        <end position="64"/>
    </location>
</feature>
<keyword evidence="5" id="KW-0547">Nucleotide-binding</keyword>
<feature type="domain" description="PAS" evidence="11">
    <location>
        <begin position="234"/>
        <end position="270"/>
    </location>
</feature>
<dbReference type="SUPFAM" id="SSF55785">
    <property type="entry name" value="PYP-like sensor domain (PAS domain)"/>
    <property type="match status" value="1"/>
</dbReference>
<dbReference type="InterPro" id="IPR036890">
    <property type="entry name" value="HATPase_C_sf"/>
</dbReference>
<name>A0A2S9YJN6_9BACT</name>
<evidence type="ECO:0000256" key="3">
    <source>
        <dbReference type="ARBA" id="ARBA00022553"/>
    </source>
</evidence>
<evidence type="ECO:0000256" key="1">
    <source>
        <dbReference type="ARBA" id="ARBA00000085"/>
    </source>
</evidence>
<dbReference type="RefSeq" id="WP_106389780.1">
    <property type="nucleotide sequence ID" value="NZ_PVNK01000015.1"/>
</dbReference>
<evidence type="ECO:0000256" key="8">
    <source>
        <dbReference type="ARBA" id="ARBA00023012"/>
    </source>
</evidence>
<keyword evidence="14" id="KW-1185">Reference proteome</keyword>
<dbReference type="GO" id="GO:0000155">
    <property type="term" value="F:phosphorelay sensor kinase activity"/>
    <property type="evidence" value="ECO:0007669"/>
    <property type="project" value="InterPro"/>
</dbReference>
<evidence type="ECO:0000313" key="13">
    <source>
        <dbReference type="EMBL" id="PRQ05314.1"/>
    </source>
</evidence>
<dbReference type="Pfam" id="PF13426">
    <property type="entry name" value="PAS_9"/>
    <property type="match status" value="1"/>
</dbReference>
<sequence>MPGDGETSDVVALSAELRAGLDASPGVERLSARVEALRRRISYFMLFRLGLLAIFTLLTSYSTWLVEERTVGPRDWLAWTTLAAGYVLTLVFAWQLRPQREAPRTFERLRALGWAQSTFDVVFALIAVGLTGGVDSGFVFLFLIAVLGAATMGDRRQILTAAAASGLLYVGLSMAQFLDLVPGLAGPGVVAASIPPAKLWLALLRTTSAIGLVAILSGYLNTQLLSSVSQLGSLRTLNENIVRSLSSGLLTVDLDGKVLFANPTAAALLGRSGSLHGLDCEELIPGVRGHLDGSGGVRSRFELSVKRADDNRRVNLGLSCSALLDEGGRFLGHIVNFQDVTELREMERVLRRNERLAALGTLAASVAHEVRNPLAAISGCAELLEADVGEEDQRLIRVIRSESSRLADIVSELLDYTRPRRLERAKIELGRALAELADSFRADPSNADIELVVSVPKEPVPVELDIGQLTQVLWNLVRNGAQAMAGKGRLELELEALDEQVRLHLRDYGTGIEAASLGRIFEPFYSTKTGGTGIGLALVHRIVEEHGGEIRVESTVGEGTQFVIELPRRAPTQA</sequence>
<comment type="catalytic activity">
    <reaction evidence="1">
        <text>ATP + protein L-histidine = ADP + protein N-phospho-L-histidine.</text>
        <dbReference type="EC" id="2.7.13.3"/>
    </reaction>
</comment>
<evidence type="ECO:0000256" key="7">
    <source>
        <dbReference type="ARBA" id="ARBA00022840"/>
    </source>
</evidence>
<feature type="domain" description="Histidine kinase" evidence="10">
    <location>
        <begin position="365"/>
        <end position="570"/>
    </location>
</feature>
<dbReference type="Pfam" id="PF25323">
    <property type="entry name" value="6TM_PilS"/>
    <property type="match status" value="1"/>
</dbReference>
<dbReference type="Gene3D" id="1.10.287.130">
    <property type="match status" value="1"/>
</dbReference>
<dbReference type="SMART" id="SM00388">
    <property type="entry name" value="HisKA"/>
    <property type="match status" value="1"/>
</dbReference>
<evidence type="ECO:0000256" key="2">
    <source>
        <dbReference type="ARBA" id="ARBA00012438"/>
    </source>
</evidence>
<dbReference type="InterPro" id="IPR003661">
    <property type="entry name" value="HisK_dim/P_dom"/>
</dbReference>
<dbReference type="Gene3D" id="3.30.450.20">
    <property type="entry name" value="PAS domain"/>
    <property type="match status" value="1"/>
</dbReference>
<comment type="caution">
    <text evidence="13">The sequence shown here is derived from an EMBL/GenBank/DDBJ whole genome shotgun (WGS) entry which is preliminary data.</text>
</comment>
<dbReference type="PROSITE" id="PS50109">
    <property type="entry name" value="HIS_KIN"/>
    <property type="match status" value="1"/>
</dbReference>
<dbReference type="SMART" id="SM00387">
    <property type="entry name" value="HATPase_c"/>
    <property type="match status" value="1"/>
</dbReference>
<evidence type="ECO:0000256" key="6">
    <source>
        <dbReference type="ARBA" id="ARBA00022777"/>
    </source>
</evidence>
<dbReference type="InterPro" id="IPR035965">
    <property type="entry name" value="PAS-like_dom_sf"/>
</dbReference>
<keyword evidence="8" id="KW-0902">Two-component regulatory system</keyword>
<keyword evidence="9" id="KW-0472">Membrane</keyword>
<dbReference type="EC" id="2.7.13.3" evidence="2"/>
<dbReference type="InterPro" id="IPR003594">
    <property type="entry name" value="HATPase_dom"/>
</dbReference>
<keyword evidence="3" id="KW-0597">Phosphoprotein</keyword>
<keyword evidence="4 13" id="KW-0808">Transferase</keyword>
<reference evidence="13 14" key="1">
    <citation type="submission" date="2018-03" db="EMBL/GenBank/DDBJ databases">
        <title>Draft Genome Sequences of the Obligatory Marine Myxobacteria Enhygromyxa salina SWB005.</title>
        <authorList>
            <person name="Poehlein A."/>
            <person name="Moghaddam J.A."/>
            <person name="Harms H."/>
            <person name="Alanjari M."/>
            <person name="Koenig G.M."/>
            <person name="Daniel R."/>
            <person name="Schaeberle T.F."/>
        </authorList>
    </citation>
    <scope>NUCLEOTIDE SEQUENCE [LARGE SCALE GENOMIC DNA]</scope>
    <source>
        <strain evidence="13 14">SWB005</strain>
    </source>
</reference>
<dbReference type="CDD" id="cd00130">
    <property type="entry name" value="PAS"/>
    <property type="match status" value="1"/>
</dbReference>
<dbReference type="PROSITE" id="PS50112">
    <property type="entry name" value="PAS"/>
    <property type="match status" value="1"/>
</dbReference>
<evidence type="ECO:0000256" key="4">
    <source>
        <dbReference type="ARBA" id="ARBA00022679"/>
    </source>
</evidence>
<dbReference type="SUPFAM" id="SSF55874">
    <property type="entry name" value="ATPase domain of HSP90 chaperone/DNA topoisomerase II/histidine kinase"/>
    <property type="match status" value="1"/>
</dbReference>
<accession>A0A2S9YJN6</accession>
<dbReference type="PROSITE" id="PS50113">
    <property type="entry name" value="PAC"/>
    <property type="match status" value="1"/>
</dbReference>
<dbReference type="OrthoDB" id="9773941at2"/>
<dbReference type="EMBL" id="PVNK01000015">
    <property type="protein sequence ID" value="PRQ05314.1"/>
    <property type="molecule type" value="Genomic_DNA"/>
</dbReference>
<dbReference type="GO" id="GO:0005524">
    <property type="term" value="F:ATP binding"/>
    <property type="evidence" value="ECO:0007669"/>
    <property type="project" value="UniProtKB-KW"/>
</dbReference>
<keyword evidence="7" id="KW-0067">ATP-binding</keyword>
<dbReference type="Pfam" id="PF00512">
    <property type="entry name" value="HisKA"/>
    <property type="match status" value="1"/>
</dbReference>
<keyword evidence="9" id="KW-1133">Transmembrane helix</keyword>
<gene>
    <name evidence="13" type="primary">kinE_2</name>
    <name evidence="13" type="ORF">ENSA5_03040</name>
</gene>